<comment type="caution">
    <text evidence="2">The sequence shown here is derived from an EMBL/GenBank/DDBJ whole genome shotgun (WGS) entry which is preliminary data.</text>
</comment>
<reference evidence="2 3" key="1">
    <citation type="submission" date="2021-11" db="EMBL/GenBank/DDBJ databases">
        <title>Black yeast isolated from Biological Soil Crust.</title>
        <authorList>
            <person name="Kurbessoian T."/>
        </authorList>
    </citation>
    <scope>NUCLEOTIDE SEQUENCE [LARGE SCALE GENOMIC DNA]</scope>
    <source>
        <strain evidence="2 3">CCFEE 5522</strain>
    </source>
</reference>
<feature type="region of interest" description="Disordered" evidence="1">
    <location>
        <begin position="42"/>
        <end position="190"/>
    </location>
</feature>
<gene>
    <name evidence="2" type="ORF">LTR36_004789</name>
</gene>
<keyword evidence="3" id="KW-1185">Reference proteome</keyword>
<accession>A0AAV9JFD1</accession>
<feature type="compositionally biased region" description="Basic and acidic residues" evidence="1">
    <location>
        <begin position="67"/>
        <end position="85"/>
    </location>
</feature>
<evidence type="ECO:0000256" key="1">
    <source>
        <dbReference type="SAM" id="MobiDB-lite"/>
    </source>
</evidence>
<evidence type="ECO:0000313" key="3">
    <source>
        <dbReference type="Proteomes" id="UP001324427"/>
    </source>
</evidence>
<protein>
    <submittedName>
        <fullName evidence="2">Uncharacterized protein</fullName>
    </submittedName>
</protein>
<feature type="compositionally biased region" description="Basic and acidic residues" evidence="1">
    <location>
        <begin position="125"/>
        <end position="144"/>
    </location>
</feature>
<feature type="compositionally biased region" description="Low complexity" evidence="1">
    <location>
        <begin position="86"/>
        <end position="99"/>
    </location>
</feature>
<dbReference type="EMBL" id="JAVFHQ010000029">
    <property type="protein sequence ID" value="KAK4543756.1"/>
    <property type="molecule type" value="Genomic_DNA"/>
</dbReference>
<feature type="compositionally biased region" description="Polar residues" evidence="1">
    <location>
        <begin position="150"/>
        <end position="163"/>
    </location>
</feature>
<dbReference type="Proteomes" id="UP001324427">
    <property type="component" value="Unassembled WGS sequence"/>
</dbReference>
<sequence length="311" mass="35926">MDMMPPFPYRGRGRRDMLSHRALAAGRVMGYQEAMRDMQGAERVAGFVQSERARGPPEAPKPPLLRVRLERERPRIESARSESRSGSKTTSSSGTVVTGDAYQQYRRHKAKHEELSRLLAAGPGRKQEEEREKREKERKKERASKQSRATTNTGSWVSSGYPPTTSTSSSDSTHRHHGHHGHHHRHHDDTEDLRLIHRRMQGRHSLDSSMWAQPGTPRNTLHPHPDFAPQHMPQQHEIFGDREHFDRDDFDAFQRQQAGFGGGPPRLVREMMPGFVRGPVREDFSEVPTEMLLSHSRFERAPHRMWREREV</sequence>
<name>A0AAV9JFD1_9PEZI</name>
<evidence type="ECO:0000313" key="2">
    <source>
        <dbReference type="EMBL" id="KAK4543756.1"/>
    </source>
</evidence>
<feature type="compositionally biased region" description="Basic residues" evidence="1">
    <location>
        <begin position="174"/>
        <end position="186"/>
    </location>
</feature>
<organism evidence="2 3">
    <name type="scientific">Oleoguttula mirabilis</name>
    <dbReference type="NCBI Taxonomy" id="1507867"/>
    <lineage>
        <taxon>Eukaryota</taxon>
        <taxon>Fungi</taxon>
        <taxon>Dikarya</taxon>
        <taxon>Ascomycota</taxon>
        <taxon>Pezizomycotina</taxon>
        <taxon>Dothideomycetes</taxon>
        <taxon>Dothideomycetidae</taxon>
        <taxon>Mycosphaerellales</taxon>
        <taxon>Teratosphaeriaceae</taxon>
        <taxon>Oleoguttula</taxon>
    </lineage>
</organism>
<proteinExistence type="predicted"/>
<dbReference type="AlphaFoldDB" id="A0AAV9JFD1"/>